<feature type="region of interest" description="Disordered" evidence="1">
    <location>
        <begin position="1"/>
        <end position="83"/>
    </location>
</feature>
<feature type="region of interest" description="Disordered" evidence="1">
    <location>
        <begin position="384"/>
        <end position="415"/>
    </location>
</feature>
<protein>
    <submittedName>
        <fullName evidence="2">Uncharacterized protein</fullName>
    </submittedName>
</protein>
<comment type="caution">
    <text evidence="2">The sequence shown here is derived from an EMBL/GenBank/DDBJ whole genome shotgun (WGS) entry which is preliminary data.</text>
</comment>
<proteinExistence type="predicted"/>
<feature type="region of interest" description="Disordered" evidence="1">
    <location>
        <begin position="184"/>
        <end position="209"/>
    </location>
</feature>
<feature type="region of interest" description="Disordered" evidence="1">
    <location>
        <begin position="100"/>
        <end position="154"/>
    </location>
</feature>
<keyword evidence="3" id="KW-1185">Reference proteome</keyword>
<evidence type="ECO:0000313" key="3">
    <source>
        <dbReference type="Proteomes" id="UP001160499"/>
    </source>
</evidence>
<accession>A0ABT6LSM3</accession>
<name>A0ABT6LSM3_9ACTN</name>
<feature type="compositionally biased region" description="Basic and acidic residues" evidence="1">
    <location>
        <begin position="64"/>
        <end position="83"/>
    </location>
</feature>
<organism evidence="2 3">
    <name type="scientific">Streptomyces pseudovenezuelae</name>
    <dbReference type="NCBI Taxonomy" id="67350"/>
    <lineage>
        <taxon>Bacteria</taxon>
        <taxon>Bacillati</taxon>
        <taxon>Actinomycetota</taxon>
        <taxon>Actinomycetes</taxon>
        <taxon>Kitasatosporales</taxon>
        <taxon>Streptomycetaceae</taxon>
        <taxon>Streptomyces</taxon>
        <taxon>Streptomyces aurantiacus group</taxon>
    </lineage>
</organism>
<gene>
    <name evidence="2" type="ORF">M2283_006672</name>
</gene>
<reference evidence="2 3" key="1">
    <citation type="submission" date="2023-04" db="EMBL/GenBank/DDBJ databases">
        <title>Forest soil microbial communities from Buena Vista Peninsula, Colon Province, Panama.</title>
        <authorList>
            <person name="Bouskill N."/>
        </authorList>
    </citation>
    <scope>NUCLEOTIDE SEQUENCE [LARGE SCALE GENOMIC DNA]</scope>
    <source>
        <strain evidence="2 3">GGS1</strain>
    </source>
</reference>
<evidence type="ECO:0000256" key="1">
    <source>
        <dbReference type="SAM" id="MobiDB-lite"/>
    </source>
</evidence>
<dbReference type="EMBL" id="JARXVH010000012">
    <property type="protein sequence ID" value="MDH6219338.1"/>
    <property type="molecule type" value="Genomic_DNA"/>
</dbReference>
<evidence type="ECO:0000313" key="2">
    <source>
        <dbReference type="EMBL" id="MDH6219338.1"/>
    </source>
</evidence>
<dbReference type="Proteomes" id="UP001160499">
    <property type="component" value="Unassembled WGS sequence"/>
</dbReference>
<sequence length="515" mass="54906">MPRDSRLVARTRRPGARREEQRGEPGGVRHQVFAVVEHQEDSAVRQGGEQSVRAVRRGTAEALAHAERGQHGVRDPRAVGERRQLDEAGLGVPARGLDRQPRLARAAGAGERDQTRVGQEGGDPGEFGLTSDEPGELDREPEPHGLGAAPEQLQVQRGQLRRGIGPELVGERAPGLLVHRERLRGPPGRVQGPHQLPVQPLAQRPDGQQRPQLRYEFGSAAEREIRLDPVLYGGRPELFQAGGLGVRVREVGQRRTAPQGERLAQLGRRPRGITGGERGTPLLGQVFEAVGVDRVRRGGDAVAGRDRLDVRVRGQPPAQAGYLRLEGVGGSGGWLGAVQAVCEALRGDRAARVQEQERQQGAGAGAAGVDGGAVVGADVQRAQDAEAHSCDSGSSPRLSAEASGIGHSKKPVHTRWTGSVRRTSSGYALNSASARDLAGLDARGAGVHALRRPTDHGTYALDVRVPATGRTAVRVRDVVAEARALAADVAVGSHGSLQRLQMHLRLIPACRDRDH</sequence>